<dbReference type="PANTHER" id="PTHR11845">
    <property type="entry name" value="5'-DEOXYNUCLEOTIDASE HDDC2"/>
    <property type="match status" value="1"/>
</dbReference>
<dbReference type="EMBL" id="FOFY01000004">
    <property type="protein sequence ID" value="SEQ56917.1"/>
    <property type="molecule type" value="Genomic_DNA"/>
</dbReference>
<dbReference type="Proteomes" id="UP000183496">
    <property type="component" value="Unassembled WGS sequence"/>
</dbReference>
<comment type="caution">
    <text evidence="4">The sequence shown here is derived from an EMBL/GenBank/DDBJ whole genome shotgun (WGS) entry which is preliminary data.</text>
</comment>
<proteinExistence type="predicted"/>
<keyword evidence="1" id="KW-0479">Metal-binding</keyword>
<evidence type="ECO:0000313" key="5">
    <source>
        <dbReference type="Proteomes" id="UP000183496"/>
    </source>
</evidence>
<dbReference type="Pfam" id="PF13023">
    <property type="entry name" value="HD_3"/>
    <property type="match status" value="1"/>
</dbReference>
<dbReference type="Gene3D" id="1.10.3210.10">
    <property type="entry name" value="Hypothetical protein af1432"/>
    <property type="match status" value="1"/>
</dbReference>
<accession>A0AAJ4W503</accession>
<evidence type="ECO:0000256" key="2">
    <source>
        <dbReference type="ARBA" id="ARBA00022801"/>
    </source>
</evidence>
<evidence type="ECO:0000313" key="4">
    <source>
        <dbReference type="EMBL" id="SEQ56917.1"/>
    </source>
</evidence>
<dbReference type="RefSeq" id="WP_041894311.1">
    <property type="nucleotide sequence ID" value="NZ_CP010817.1"/>
</dbReference>
<dbReference type="AlphaFoldDB" id="A0AAJ4W503"/>
<gene>
    <name evidence="4" type="ORF">SAMN04488089_10487</name>
</gene>
<evidence type="ECO:0000259" key="3">
    <source>
        <dbReference type="Pfam" id="PF13023"/>
    </source>
</evidence>
<dbReference type="InterPro" id="IPR039356">
    <property type="entry name" value="YfbR/HDDC2"/>
</dbReference>
<protein>
    <submittedName>
        <fullName evidence="4">Hydrolases of HD superfamily</fullName>
    </submittedName>
</protein>
<keyword evidence="5" id="KW-1185">Reference proteome</keyword>
<dbReference type="GO" id="GO:0002953">
    <property type="term" value="F:5'-deoxynucleotidase activity"/>
    <property type="evidence" value="ECO:0007669"/>
    <property type="project" value="InterPro"/>
</dbReference>
<dbReference type="GO" id="GO:0005737">
    <property type="term" value="C:cytoplasm"/>
    <property type="evidence" value="ECO:0007669"/>
    <property type="project" value="TreeGrafter"/>
</dbReference>
<feature type="domain" description="HD" evidence="3">
    <location>
        <begin position="11"/>
        <end position="146"/>
    </location>
</feature>
<reference evidence="4 5" key="1">
    <citation type="submission" date="2016-10" db="EMBL/GenBank/DDBJ databases">
        <authorList>
            <person name="Varghese N."/>
            <person name="Submissions S."/>
        </authorList>
    </citation>
    <scope>NUCLEOTIDE SEQUENCE [LARGE SCALE GENOMIC DNA]</scope>
    <source>
        <strain evidence="5">DSM 19823 / KCTC 23066 / CCTCC M 208030 / D25</strain>
    </source>
</reference>
<organism evidence="4 5">
    <name type="scientific">Myroides profundi</name>
    <dbReference type="NCBI Taxonomy" id="480520"/>
    <lineage>
        <taxon>Bacteria</taxon>
        <taxon>Pseudomonadati</taxon>
        <taxon>Bacteroidota</taxon>
        <taxon>Flavobacteriia</taxon>
        <taxon>Flavobacteriales</taxon>
        <taxon>Flavobacteriaceae</taxon>
        <taxon>Myroides</taxon>
    </lineage>
</organism>
<evidence type="ECO:0000256" key="1">
    <source>
        <dbReference type="ARBA" id="ARBA00022723"/>
    </source>
</evidence>
<name>A0AAJ4W503_MYRPR</name>
<dbReference type="GO" id="GO:0046872">
    <property type="term" value="F:metal ion binding"/>
    <property type="evidence" value="ECO:0007669"/>
    <property type="project" value="UniProtKB-KW"/>
</dbReference>
<sequence length="184" mass="21598">MNNLIKTLLELEKLKYVERGTSVKNRKESTAEHSWSCLMIADVLIEYIDKPLNRLKVFEYLLYHDIAEVYAGDAKFNNPQELLLKEQKERDALKTIESFYPNKSRLLNILDQYESRLDLESQFAKAVDCLDSCIRNINDTNKTSADGFTEELIRHKYLPYVSKFTITLNLFETFMSILKEQNKL</sequence>
<dbReference type="SUPFAM" id="SSF109604">
    <property type="entry name" value="HD-domain/PDEase-like"/>
    <property type="match status" value="1"/>
</dbReference>
<dbReference type="InterPro" id="IPR006674">
    <property type="entry name" value="HD_domain"/>
</dbReference>
<dbReference type="PANTHER" id="PTHR11845:SF13">
    <property type="entry name" value="5'-DEOXYNUCLEOTIDASE HDDC2"/>
    <property type="match status" value="1"/>
</dbReference>
<keyword evidence="2 4" id="KW-0378">Hydrolase</keyword>
<dbReference type="KEGG" id="mpw:MPR_3268"/>